<evidence type="ECO:0008006" key="4">
    <source>
        <dbReference type="Google" id="ProtNLM"/>
    </source>
</evidence>
<name>A0A1H4I7Y6_9NOCA</name>
<keyword evidence="3" id="KW-1185">Reference proteome</keyword>
<proteinExistence type="predicted"/>
<gene>
    <name evidence="2" type="ORF">SAMN04490239_0156</name>
</gene>
<protein>
    <recommendedName>
        <fullName evidence="4">Recombinase</fullName>
    </recommendedName>
</protein>
<evidence type="ECO:0000313" key="3">
    <source>
        <dbReference type="Proteomes" id="UP000183561"/>
    </source>
</evidence>
<evidence type="ECO:0000313" key="2">
    <source>
        <dbReference type="EMBL" id="SEB29866.1"/>
    </source>
</evidence>
<dbReference type="EMBL" id="FNSV01000001">
    <property type="protein sequence ID" value="SEB29866.1"/>
    <property type="molecule type" value="Genomic_DNA"/>
</dbReference>
<dbReference type="RefSeq" id="WP_072948779.1">
    <property type="nucleotide sequence ID" value="NZ_FNSV01000001.1"/>
</dbReference>
<dbReference type="Gene3D" id="1.10.150.130">
    <property type="match status" value="1"/>
</dbReference>
<dbReference type="Proteomes" id="UP000183561">
    <property type="component" value="Unassembled WGS sequence"/>
</dbReference>
<reference evidence="3" key="1">
    <citation type="submission" date="2016-10" db="EMBL/GenBank/DDBJ databases">
        <authorList>
            <person name="Varghese N."/>
            <person name="Submissions S."/>
        </authorList>
    </citation>
    <scope>NUCLEOTIDE SEQUENCE [LARGE SCALE GENOMIC DNA]</scope>
    <source>
        <strain evidence="3">DSM 44498</strain>
    </source>
</reference>
<dbReference type="AlphaFoldDB" id="A0A1H4I7Y6"/>
<dbReference type="SUPFAM" id="SSF47823">
    <property type="entry name" value="lambda integrase-like, N-terminal domain"/>
    <property type="match status" value="1"/>
</dbReference>
<organism evidence="2 3">
    <name type="scientific">Rhodococcus koreensis</name>
    <dbReference type="NCBI Taxonomy" id="99653"/>
    <lineage>
        <taxon>Bacteria</taxon>
        <taxon>Bacillati</taxon>
        <taxon>Actinomycetota</taxon>
        <taxon>Actinomycetes</taxon>
        <taxon>Mycobacteriales</taxon>
        <taxon>Nocardiaceae</taxon>
        <taxon>Rhodococcus</taxon>
    </lineage>
</organism>
<dbReference type="GO" id="GO:0003677">
    <property type="term" value="F:DNA binding"/>
    <property type="evidence" value="ECO:0007669"/>
    <property type="project" value="UniProtKB-KW"/>
</dbReference>
<dbReference type="InterPro" id="IPR010998">
    <property type="entry name" value="Integrase_recombinase_N"/>
</dbReference>
<keyword evidence="1" id="KW-0238">DNA-binding</keyword>
<accession>A0A1H4I7Y6</accession>
<sequence length="314" mass="34277">MDRASQHVWGLFTDWCTAVGLASLPADPVTVAMFLGEHPTAPGTQRRRVGVINAVHRRAGLPQPGRSELVRDLLDAGRTARRERAAAAIANRIVQLPLTGSPAGLFGRRDALLLALAATLRFEQIARLRRNQVSVHVDTLLIHLDEDGPRRLDLPTTDVVAVYHGWLEVLGFLDRYPSTSLLAQSLGRGADLTAHAATARRDDRPLLTPIDRWGHTPYVATALTGQSVATVVRAHLTGHAPTHERVHRQPATTQETPAPTKVHDIILDSDYYERGIRARANAHTTMSGVTDVLGDIEDRADQLLADLLSILEAD</sequence>
<evidence type="ECO:0000256" key="1">
    <source>
        <dbReference type="ARBA" id="ARBA00023125"/>
    </source>
</evidence>